<evidence type="ECO:0000313" key="2">
    <source>
        <dbReference type="EMBL" id="ARF49805.1"/>
    </source>
</evidence>
<sequence>MASNWIKVEVITPDKPEIFLISEKLNIDPDMVLGKLIRLWVWADQQIAISNADSVTDSEQMERKSNASVLSKIAIDRIAFMPGFADALIYAGWLIQEGDSLFFVNFEKHNGKSSKNRALTNERVNKSRNLKRNGNDKSNAVNVTHSNQKALPEEEEEEEEDKELKDPPIPPKGKPDAKSGYTPEFEDAWANYPKRAGGNSKQAAFKAWNARIKSGVPVQDMIDGVKRYAAYITATGKQHTEYVQQTATFFGRSCHYENDWQIPKSGGAYGRDVNQLSQPDNSIPPGFRG</sequence>
<feature type="region of interest" description="Disordered" evidence="1">
    <location>
        <begin position="112"/>
        <end position="182"/>
    </location>
</feature>
<dbReference type="PATRIC" id="fig|660596.6.peg.5485"/>
<reference evidence="3" key="2">
    <citation type="submission" date="2012-01" db="EMBL/GenBank/DDBJ databases">
        <authorList>
            <person name="Biehl B.S."/>
            <person name="Ding Y."/>
            <person name="Dugan-Rocha S.P."/>
            <person name="Gibbs R.A."/>
            <person name="Glasner J.D."/>
            <person name="Kovar C."/>
            <person name="Muzny D.M."/>
            <person name="Neeno-Eckwall E.C."/>
            <person name="Perna N.T."/>
            <person name="Qin X."/>
            <person name="von Bodman S.B."/>
            <person name="Weinstock G.M."/>
        </authorList>
    </citation>
    <scope>NUCLEOTIDE SEQUENCE</scope>
    <source>
        <strain evidence="3">DC283</strain>
    </source>
</reference>
<evidence type="ECO:0000313" key="4">
    <source>
        <dbReference type="Proteomes" id="UP000005050"/>
    </source>
</evidence>
<protein>
    <submittedName>
        <fullName evidence="3">Uncharacterized protein</fullName>
    </submittedName>
</protein>
<evidence type="ECO:0000313" key="3">
    <source>
        <dbReference type="EMBL" id="EHT97602.1"/>
    </source>
</evidence>
<feature type="compositionally biased region" description="Polar residues" evidence="1">
    <location>
        <begin position="136"/>
        <end position="149"/>
    </location>
</feature>
<dbReference type="EMBL" id="CP017581">
    <property type="protein sequence ID" value="ARF49805.1"/>
    <property type="molecule type" value="Genomic_DNA"/>
</dbReference>
<evidence type="ECO:0000256" key="1">
    <source>
        <dbReference type="SAM" id="MobiDB-lite"/>
    </source>
</evidence>
<reference evidence="2 5" key="3">
    <citation type="submission" date="2016-10" db="EMBL/GenBank/DDBJ databases">
        <title>Complete Genome Assembly of Pantoea stewartii subsp. stewartii DC283, a Corn Pathogen.</title>
        <authorList>
            <person name="Duong D.A."/>
            <person name="Stevens A.M."/>
            <person name="Jensen R.V."/>
        </authorList>
    </citation>
    <scope>NUCLEOTIDE SEQUENCE [LARGE SCALE GENOMIC DNA]</scope>
    <source>
        <strain evidence="2 5">DC283</strain>
    </source>
</reference>
<evidence type="ECO:0000313" key="5">
    <source>
        <dbReference type="Proteomes" id="UP000192380"/>
    </source>
</evidence>
<dbReference type="KEGG" id="pstw:DSJ_10930"/>
<dbReference type="AlphaFoldDB" id="H3RLZ1"/>
<gene>
    <name evidence="3" type="ORF">CKS_1643</name>
    <name evidence="2" type="ORF">DSJ_10930</name>
</gene>
<dbReference type="Proteomes" id="UP000005050">
    <property type="component" value="Unassembled WGS sequence"/>
</dbReference>
<keyword evidence="5" id="KW-1185">Reference proteome</keyword>
<organism evidence="3 4">
    <name type="scientific">Pantoea stewartii subsp. stewartii DC283</name>
    <dbReference type="NCBI Taxonomy" id="660596"/>
    <lineage>
        <taxon>Bacteria</taxon>
        <taxon>Pseudomonadati</taxon>
        <taxon>Pseudomonadota</taxon>
        <taxon>Gammaproteobacteria</taxon>
        <taxon>Enterobacterales</taxon>
        <taxon>Erwiniaceae</taxon>
        <taxon>Pantoea</taxon>
    </lineage>
</organism>
<dbReference type="RefSeq" id="WP_006122503.1">
    <property type="nucleotide sequence ID" value="NZ_AHIE01000058.1"/>
</dbReference>
<dbReference type="EMBL" id="AHIE01000058">
    <property type="protein sequence ID" value="EHT97602.1"/>
    <property type="molecule type" value="Genomic_DNA"/>
</dbReference>
<name>H3RLZ1_PANSE</name>
<dbReference type="OrthoDB" id="6630498at2"/>
<dbReference type="STRING" id="660596.DSJ_10930"/>
<proteinExistence type="predicted"/>
<accession>H3RLZ1</accession>
<dbReference type="Proteomes" id="UP000192380">
    <property type="component" value="Chromosome"/>
</dbReference>
<feature type="region of interest" description="Disordered" evidence="1">
    <location>
        <begin position="267"/>
        <end position="289"/>
    </location>
</feature>
<reference evidence="3 4" key="1">
    <citation type="journal article" date="2012" name="Mol. Microbiol.">
        <title>The genetic and structural basis of two distinct terminal side branch residues in stewartan and amylovoran exopolysaccharides and their potential role in host adaptation.</title>
        <authorList>
            <person name="Wang X."/>
            <person name="Yang F."/>
            <person name="von Bodman S.B."/>
        </authorList>
    </citation>
    <scope>NUCLEOTIDE SEQUENCE [LARGE SCALE GENOMIC DNA]</scope>
    <source>
        <strain evidence="3 4">DC283</strain>
    </source>
</reference>